<comment type="function">
    <text evidence="1">Catalyzes the reversible oxidation of malate to oxaloacetate.</text>
</comment>
<name>A0A1G9A5U0_9EURY</name>
<keyword evidence="6 10" id="KW-0520">NAD</keyword>
<comment type="catalytic activity">
    <reaction evidence="7">
        <text>(S)-malate + NAD(+) = oxaloacetate + NADH + H(+)</text>
        <dbReference type="Rhea" id="RHEA:21432"/>
        <dbReference type="ChEBI" id="CHEBI:15378"/>
        <dbReference type="ChEBI" id="CHEBI:15589"/>
        <dbReference type="ChEBI" id="CHEBI:16452"/>
        <dbReference type="ChEBI" id="CHEBI:57540"/>
        <dbReference type="ChEBI" id="CHEBI:57945"/>
        <dbReference type="EC" id="1.1.1.37"/>
    </reaction>
</comment>
<dbReference type="NCBIfam" id="NF004863">
    <property type="entry name" value="PRK06223.1"/>
    <property type="match status" value="1"/>
</dbReference>
<dbReference type="Gene3D" id="3.40.50.720">
    <property type="entry name" value="NAD(P)-binding Rossmann-like Domain"/>
    <property type="match status" value="1"/>
</dbReference>
<proteinExistence type="inferred from homology"/>
<feature type="domain" description="Lactate/malate dehydrogenase N-terminal" evidence="12">
    <location>
        <begin position="3"/>
        <end position="145"/>
    </location>
</feature>
<dbReference type="InterPro" id="IPR001236">
    <property type="entry name" value="Lactate/malate_DH_N"/>
</dbReference>
<dbReference type="PRINTS" id="PR00086">
    <property type="entry name" value="LLDHDRGNASE"/>
</dbReference>
<evidence type="ECO:0000313" key="15">
    <source>
        <dbReference type="Proteomes" id="UP000326500"/>
    </source>
</evidence>
<accession>A0A1G9A5U0</accession>
<dbReference type="AlphaFoldDB" id="A0A1G9A5U0"/>
<feature type="binding site" evidence="10">
    <location>
        <position position="98"/>
    </location>
    <ligand>
        <name>NAD(+)</name>
        <dbReference type="ChEBI" id="CHEBI:57540"/>
    </ligand>
</feature>
<evidence type="ECO:0000259" key="12">
    <source>
        <dbReference type="Pfam" id="PF00056"/>
    </source>
</evidence>
<evidence type="ECO:0000256" key="2">
    <source>
        <dbReference type="ARBA" id="ARBA00008104"/>
    </source>
</evidence>
<dbReference type="EC" id="1.1.1.37" evidence="3"/>
<evidence type="ECO:0000256" key="6">
    <source>
        <dbReference type="ARBA" id="ARBA00023027"/>
    </source>
</evidence>
<evidence type="ECO:0000256" key="5">
    <source>
        <dbReference type="ARBA" id="ARBA00023002"/>
    </source>
</evidence>
<dbReference type="InterPro" id="IPR036291">
    <property type="entry name" value="NAD(P)-bd_dom_sf"/>
</dbReference>
<keyword evidence="4" id="KW-0816">Tricarboxylic acid cycle</keyword>
<dbReference type="PANTHER" id="PTHR43128">
    <property type="entry name" value="L-2-HYDROXYCARBOXYLATE DEHYDROGENASE (NAD(P)(+))"/>
    <property type="match status" value="1"/>
</dbReference>
<evidence type="ECO:0000256" key="11">
    <source>
        <dbReference type="RuleBase" id="RU003369"/>
    </source>
</evidence>
<dbReference type="SUPFAM" id="SSF51735">
    <property type="entry name" value="NAD(P)-binding Rossmann-fold domains"/>
    <property type="match status" value="1"/>
</dbReference>
<dbReference type="Proteomes" id="UP000326500">
    <property type="component" value="Unassembled WGS sequence"/>
</dbReference>
<dbReference type="STRING" id="2200.GCA_001571405_01751"/>
<dbReference type="InterPro" id="IPR022383">
    <property type="entry name" value="Lactate/malate_DH_C"/>
</dbReference>
<dbReference type="InterPro" id="IPR001557">
    <property type="entry name" value="L-lactate/malate_DH"/>
</dbReference>
<evidence type="ECO:0000256" key="3">
    <source>
        <dbReference type="ARBA" id="ARBA00012995"/>
    </source>
</evidence>
<feature type="active site" description="Proton acceptor" evidence="8">
    <location>
        <position position="178"/>
    </location>
</feature>
<dbReference type="GO" id="GO:0004459">
    <property type="term" value="F:L-lactate dehydrogenase (NAD+) activity"/>
    <property type="evidence" value="ECO:0007669"/>
    <property type="project" value="TreeGrafter"/>
</dbReference>
<reference evidence="14 15" key="1">
    <citation type="submission" date="2016-10" db="EMBL/GenBank/DDBJ databases">
        <authorList>
            <person name="Varghese N."/>
            <person name="Submissions S."/>
        </authorList>
    </citation>
    <scope>NUCLEOTIDE SEQUENCE [LARGE SCALE GENOMIC DNA]</scope>
    <source>
        <strain evidence="14 15">DSM 2373</strain>
    </source>
</reference>
<dbReference type="Gene3D" id="3.90.110.10">
    <property type="entry name" value="Lactate dehydrogenase/glycoside hydrolase, family 4, C-terminal"/>
    <property type="match status" value="1"/>
</dbReference>
<feature type="binding site" evidence="10">
    <location>
        <begin position="121"/>
        <end position="123"/>
    </location>
    <ligand>
        <name>NAD(+)</name>
        <dbReference type="ChEBI" id="CHEBI:57540"/>
    </ligand>
</feature>
<evidence type="ECO:0000256" key="9">
    <source>
        <dbReference type="PIRSR" id="PIRSR000102-2"/>
    </source>
</evidence>
<comment type="similarity">
    <text evidence="2 11">Belongs to the LDH/MDH superfamily.</text>
</comment>
<dbReference type="GO" id="GO:0030060">
    <property type="term" value="F:L-malate dehydrogenase (NAD+) activity"/>
    <property type="evidence" value="ECO:0007669"/>
    <property type="project" value="UniProtKB-EC"/>
</dbReference>
<evidence type="ECO:0000259" key="13">
    <source>
        <dbReference type="Pfam" id="PF02866"/>
    </source>
</evidence>
<evidence type="ECO:0000256" key="1">
    <source>
        <dbReference type="ARBA" id="ARBA00003966"/>
    </source>
</evidence>
<evidence type="ECO:0000256" key="8">
    <source>
        <dbReference type="PIRSR" id="PIRSR000102-1"/>
    </source>
</evidence>
<evidence type="ECO:0000313" key="14">
    <source>
        <dbReference type="EMBL" id="SDK22657.1"/>
    </source>
</evidence>
<dbReference type="Pfam" id="PF02866">
    <property type="entry name" value="Ldh_1_C"/>
    <property type="match status" value="1"/>
</dbReference>
<sequence length="317" mass="34245">MAKVTILGATGNVGLFAAHTISEIPYVSDMLLVGRPGREDFLAGCCRDLSDSFAARGTDVRLSYSTSLADARDSDIIVCTAGVPRKPGQDRNDLAFENAKIVAETARTIGQVSPDAILFVITNPVDVMTAVALKYSGLEPRQVFGLGTHLDSMRLKSLIAHYFRVHVSEVHTRIIGEHGKSMVPLWSATTIGGIRIQNLPTFSGLPTQEMIETVRTSGEAIIRDKGATVYGPGEAIATLVRTILGNENRILTVSSYIKSEIHGIGDVCIGVPARINREGVFPVAIRLEDDEIAGFSRSVAKIQKITAKVMERLEKTQ</sequence>
<dbReference type="Pfam" id="PF00056">
    <property type="entry name" value="Ldh_1_N"/>
    <property type="match status" value="1"/>
</dbReference>
<evidence type="ECO:0000256" key="10">
    <source>
        <dbReference type="PIRSR" id="PIRSR000102-3"/>
    </source>
</evidence>
<organism evidence="14 15">
    <name type="scientific">Methanoculleus thermophilus</name>
    <dbReference type="NCBI Taxonomy" id="2200"/>
    <lineage>
        <taxon>Archaea</taxon>
        <taxon>Methanobacteriati</taxon>
        <taxon>Methanobacteriota</taxon>
        <taxon>Stenosarchaea group</taxon>
        <taxon>Methanomicrobia</taxon>
        <taxon>Methanomicrobiales</taxon>
        <taxon>Methanomicrobiaceae</taxon>
        <taxon>Methanoculleus</taxon>
    </lineage>
</organism>
<dbReference type="SUPFAM" id="SSF56327">
    <property type="entry name" value="LDH C-terminal domain-like"/>
    <property type="match status" value="1"/>
</dbReference>
<keyword evidence="15" id="KW-1185">Reference proteome</keyword>
<feature type="binding site" evidence="10">
    <location>
        <begin position="8"/>
        <end position="14"/>
    </location>
    <ligand>
        <name>NAD(+)</name>
        <dbReference type="ChEBI" id="CHEBI:57540"/>
    </ligand>
</feature>
<dbReference type="GO" id="GO:0006089">
    <property type="term" value="P:lactate metabolic process"/>
    <property type="evidence" value="ECO:0007669"/>
    <property type="project" value="TreeGrafter"/>
</dbReference>
<feature type="binding site" evidence="9">
    <location>
        <position position="85"/>
    </location>
    <ligand>
        <name>substrate</name>
    </ligand>
</feature>
<evidence type="ECO:0000256" key="7">
    <source>
        <dbReference type="ARBA" id="ARBA00048313"/>
    </source>
</evidence>
<feature type="binding site" evidence="9">
    <location>
        <position position="154"/>
    </location>
    <ligand>
        <name>substrate</name>
    </ligand>
</feature>
<gene>
    <name evidence="14" type="ORF">SAMN04488571_105182</name>
</gene>
<dbReference type="PANTHER" id="PTHR43128:SF16">
    <property type="entry name" value="L-LACTATE DEHYDROGENASE"/>
    <property type="match status" value="1"/>
</dbReference>
<protein>
    <recommendedName>
        <fullName evidence="3">malate dehydrogenase</fullName>
        <ecNumber evidence="3">1.1.1.37</ecNumber>
    </recommendedName>
</protein>
<feature type="domain" description="Lactate/malate dehydrogenase C-terminal" evidence="13">
    <location>
        <begin position="148"/>
        <end position="311"/>
    </location>
</feature>
<dbReference type="InterPro" id="IPR015955">
    <property type="entry name" value="Lactate_DH/Glyco_Ohase_4_C"/>
</dbReference>
<dbReference type="GO" id="GO:0006099">
    <property type="term" value="P:tricarboxylic acid cycle"/>
    <property type="evidence" value="ECO:0007669"/>
    <property type="project" value="UniProtKB-KW"/>
</dbReference>
<dbReference type="RefSeq" id="WP_066958183.1">
    <property type="nucleotide sequence ID" value="NZ_BCNX01000008.1"/>
</dbReference>
<dbReference type="OrthoDB" id="2596at2157"/>
<feature type="binding site" evidence="9">
    <location>
        <position position="91"/>
    </location>
    <ligand>
        <name>substrate</name>
    </ligand>
</feature>
<keyword evidence="5 11" id="KW-0560">Oxidoreductase</keyword>
<dbReference type="PIRSF" id="PIRSF000102">
    <property type="entry name" value="Lac_mal_DH"/>
    <property type="match status" value="1"/>
</dbReference>
<dbReference type="EMBL" id="FNFT01000005">
    <property type="protein sequence ID" value="SDK22657.1"/>
    <property type="molecule type" value="Genomic_DNA"/>
</dbReference>
<evidence type="ECO:0000256" key="4">
    <source>
        <dbReference type="ARBA" id="ARBA00022532"/>
    </source>
</evidence>
<feature type="binding site" evidence="9">
    <location>
        <position position="123"/>
    </location>
    <ligand>
        <name>substrate</name>
    </ligand>
</feature>